<dbReference type="SUPFAM" id="SSF52218">
    <property type="entry name" value="Flavoproteins"/>
    <property type="match status" value="1"/>
</dbReference>
<keyword evidence="2 20" id="KW-0444">Lipid biosynthesis</keyword>
<dbReference type="GO" id="GO:0005886">
    <property type="term" value="C:plasma membrane"/>
    <property type="evidence" value="ECO:0007669"/>
    <property type="project" value="UniProtKB-SubCell"/>
</dbReference>
<dbReference type="GO" id="GO:0006696">
    <property type="term" value="P:ergosterol biosynthetic process"/>
    <property type="evidence" value="ECO:0007669"/>
    <property type="project" value="UniProtKB-UniRule"/>
</dbReference>
<keyword evidence="7 20" id="KW-0256">Endoplasmic reticulum</keyword>
<comment type="cofactor">
    <cofactor evidence="20">
        <name>FMN</name>
        <dbReference type="ChEBI" id="CHEBI:58210"/>
    </cofactor>
    <text evidence="20">Binds 1 FMN per monomer.</text>
</comment>
<sequence length="679" mass="76221">MFMNPADLAVLFAVIIAVVTYKCFDKIKSFLSFDDSSVTIHSSSRDIAAVLEENDKNYLVLYGSQTGTTEDYARKFSKELAAKFGLNVMCVDVENYDFDTLNELPDNVLVSLFFSTYGEGDFPDGAVNFEEFLNSASDDTLNNVKFTLFGFGNSTYEFFNGAAEKALKGLTAAGATLIGRMGEADDGKDSTDEDYLTWKEEIFDELKNYLNLDEQDSGFKASFELTKLNSVDNGTSLGEPSIKYLPANKLSYNSDGQQMGPFDPSHPYISPIVKSHELFKSLDRNCIHTEFDISDSDMTYTTGDHLAIWPSNAVEKVDQFLSVFNLLPDTVFNLKPHDSTIDLPFPCPTTIGAAVKHYIEITGPISRQSFSLLAEFAPKEIKEYVAKLAKDKDAFHKEITSKNFNLADALYYLSQGKPWTEVPWEFLLETIPHLQPRYYSISSSSKSEPTVVHVTSIVENTSNPLTGSPTVGVTTNLLRNIQMAKSSQNTKLLPVTYDLNGPRNLFADYKLPIHVRHSAFKLPNDLSVPVIMIGPGTGVAPFRGFVRERVHLMESGQPTSGKMMLFYGSRDETDFLYENEWPEYSQKLDGSFEMVVAFSRTQKEKIYVQHKMQERKKDIYDLLDKGAHVYVCGDASRMAKDVQKTIAEILVEFRNVSEPTASEIIKNMKLAGKYQEDVW</sequence>
<feature type="binding site" evidence="20">
    <location>
        <begin position="599"/>
        <end position="600"/>
    </location>
    <ligand>
        <name>NADP(+)</name>
        <dbReference type="ChEBI" id="CHEBI:58349"/>
    </ligand>
</feature>
<dbReference type="InterPro" id="IPR023173">
    <property type="entry name" value="NADPH_Cyt_P450_Rdtase_alpha"/>
</dbReference>
<dbReference type="InterPro" id="IPR039261">
    <property type="entry name" value="FNR_nucleotide-bd"/>
</dbReference>
<dbReference type="STRING" id="1071382.H2AV97"/>
<dbReference type="eggNOG" id="KOG1158">
    <property type="taxonomic scope" value="Eukaryota"/>
</dbReference>
<dbReference type="Pfam" id="PF00258">
    <property type="entry name" value="Flavodoxin_1"/>
    <property type="match status" value="1"/>
</dbReference>
<dbReference type="GeneID" id="13882876"/>
<dbReference type="InterPro" id="IPR017927">
    <property type="entry name" value="FAD-bd_FR_type"/>
</dbReference>
<dbReference type="InParanoid" id="H2AV97"/>
<keyword evidence="16 20" id="KW-0472">Membrane</keyword>
<evidence type="ECO:0000256" key="12">
    <source>
        <dbReference type="ARBA" id="ARBA00023002"/>
    </source>
</evidence>
<evidence type="ECO:0000256" key="21">
    <source>
        <dbReference type="PIRNR" id="PIRNR000208"/>
    </source>
</evidence>
<evidence type="ECO:0000256" key="1">
    <source>
        <dbReference type="ARBA" id="ARBA00022475"/>
    </source>
</evidence>
<keyword evidence="5" id="KW-0812">Transmembrane</keyword>
<evidence type="ECO:0000313" key="24">
    <source>
        <dbReference type="EMBL" id="CCF58297.1"/>
    </source>
</evidence>
<evidence type="ECO:0000256" key="11">
    <source>
        <dbReference type="ARBA" id="ARBA00022989"/>
    </source>
</evidence>
<dbReference type="SUPFAM" id="SSF63380">
    <property type="entry name" value="Riboflavin synthase domain-like"/>
    <property type="match status" value="1"/>
</dbReference>
<keyword evidence="6 20" id="KW-1000">Mitochondrion outer membrane</keyword>
<dbReference type="InterPro" id="IPR008254">
    <property type="entry name" value="Flavodoxin/NO_synth"/>
</dbReference>
<comment type="cofactor">
    <cofactor evidence="20">
        <name>FAD</name>
        <dbReference type="ChEBI" id="CHEBI:57692"/>
    </cofactor>
    <text evidence="20">Binds 1 FAD per monomer.</text>
</comment>
<dbReference type="InterPro" id="IPR001709">
    <property type="entry name" value="Flavoprot_Pyr_Nucl_cyt_Rdtase"/>
</dbReference>
<comment type="similarity">
    <text evidence="20">Belongs to the NADPH--cytochrome P450 reductase family.</text>
</comment>
<keyword evidence="3 20" id="KW-0285">Flavoprotein</keyword>
<dbReference type="FunFam" id="3.40.50.360:FF:000036">
    <property type="entry name" value="NADPH--cytochrome P450 reductase"/>
    <property type="match status" value="1"/>
</dbReference>
<keyword evidence="8 20" id="KW-0274">FAD</keyword>
<dbReference type="InterPro" id="IPR003097">
    <property type="entry name" value="CysJ-like_FAD-binding"/>
</dbReference>
<comment type="catalytic activity">
    <reaction evidence="19 20 21">
        <text>2 oxidized [cytochrome P450] + NADPH = 2 reduced [cytochrome P450] + NADP(+) + H(+)</text>
        <dbReference type="Rhea" id="RHEA:24040"/>
        <dbReference type="Rhea" id="RHEA-COMP:14627"/>
        <dbReference type="Rhea" id="RHEA-COMP:14628"/>
        <dbReference type="ChEBI" id="CHEBI:15378"/>
        <dbReference type="ChEBI" id="CHEBI:55376"/>
        <dbReference type="ChEBI" id="CHEBI:57783"/>
        <dbReference type="ChEBI" id="CHEBI:58349"/>
        <dbReference type="ChEBI" id="CHEBI:60344"/>
        <dbReference type="EC" id="1.6.2.4"/>
    </reaction>
</comment>
<keyword evidence="15 20" id="KW-0496">Mitochondrion</keyword>
<dbReference type="FunFam" id="3.40.50.80:FF:000001">
    <property type="entry name" value="NADPH--cytochrome P450 reductase 1"/>
    <property type="match status" value="1"/>
</dbReference>
<evidence type="ECO:0000256" key="20">
    <source>
        <dbReference type="HAMAP-Rule" id="MF_03212"/>
    </source>
</evidence>
<evidence type="ECO:0000256" key="2">
    <source>
        <dbReference type="ARBA" id="ARBA00022516"/>
    </source>
</evidence>
<evidence type="ECO:0000256" key="8">
    <source>
        <dbReference type="ARBA" id="ARBA00022827"/>
    </source>
</evidence>
<keyword evidence="10 20" id="KW-0752">Steroid biosynthesis</keyword>
<keyword evidence="18 20" id="KW-0753">Steroid metabolism</keyword>
<feature type="domain" description="FAD-binding FR-type" evidence="23">
    <location>
        <begin position="265"/>
        <end position="509"/>
    </location>
</feature>
<dbReference type="FunFam" id="1.20.990.10:FF:000009">
    <property type="entry name" value="NADPH--cytochrome P450 reductase"/>
    <property type="match status" value="1"/>
</dbReference>
<dbReference type="Pfam" id="PF00667">
    <property type="entry name" value="FAD_binding_1"/>
    <property type="match status" value="1"/>
</dbReference>
<dbReference type="Proteomes" id="UP000005220">
    <property type="component" value="Chromosome 5"/>
</dbReference>
<dbReference type="EC" id="1.6.2.4" evidence="20 21"/>
<evidence type="ECO:0000259" key="22">
    <source>
        <dbReference type="PROSITE" id="PS50902"/>
    </source>
</evidence>
<comment type="subcellular location">
    <subcellularLocation>
        <location evidence="20">Endoplasmic reticulum membrane</location>
        <topology evidence="20">Single-pass membrane protein</topology>
        <orientation evidence="20">Cytoplasmic side</orientation>
    </subcellularLocation>
    <subcellularLocation>
        <location evidence="20">Mitochondrion outer membrane</location>
        <topology evidence="20">Single-pass membrane protein</topology>
        <orientation evidence="20">Cytoplasmic side</orientation>
    </subcellularLocation>
    <subcellularLocation>
        <location evidence="20">Cell membrane</location>
        <topology evidence="20">Single-pass membrane protein</topology>
        <orientation evidence="20">Cytoplasmic side</orientation>
    </subcellularLocation>
</comment>
<keyword evidence="25" id="KW-1185">Reference proteome</keyword>
<dbReference type="PANTHER" id="PTHR19384">
    <property type="entry name" value="NITRIC OXIDE SYNTHASE-RELATED"/>
    <property type="match status" value="1"/>
</dbReference>
<dbReference type="PROSITE" id="PS50902">
    <property type="entry name" value="FLAVODOXIN_LIKE"/>
    <property type="match status" value="1"/>
</dbReference>
<dbReference type="GO" id="GO:0005789">
    <property type="term" value="C:endoplasmic reticulum membrane"/>
    <property type="evidence" value="ECO:0007669"/>
    <property type="project" value="UniProtKB-SubCell"/>
</dbReference>
<dbReference type="GO" id="GO:0050660">
    <property type="term" value="F:flavin adenine dinucleotide binding"/>
    <property type="evidence" value="ECO:0007669"/>
    <property type="project" value="UniProtKB-UniRule"/>
</dbReference>
<keyword evidence="9 20" id="KW-0521">NADP</keyword>
<dbReference type="GO" id="GO:0003958">
    <property type="term" value="F:NADPH-hemoprotein reductase activity"/>
    <property type="evidence" value="ECO:0007669"/>
    <property type="project" value="UniProtKB-UniRule"/>
</dbReference>
<keyword evidence="14 20" id="KW-0443">Lipid metabolism</keyword>
<feature type="binding site" evidence="20">
    <location>
        <position position="537"/>
    </location>
    <ligand>
        <name>NADP(+)</name>
        <dbReference type="ChEBI" id="CHEBI:58349"/>
    </ligand>
</feature>
<evidence type="ECO:0000256" key="14">
    <source>
        <dbReference type="ARBA" id="ARBA00023098"/>
    </source>
</evidence>
<dbReference type="PANTHER" id="PTHR19384:SF17">
    <property type="entry name" value="NADPH--CYTOCHROME P450 REDUCTASE"/>
    <property type="match status" value="1"/>
</dbReference>
<keyword evidence="4 20" id="KW-0288">FMN</keyword>
<dbReference type="Gene3D" id="3.40.50.360">
    <property type="match status" value="1"/>
</dbReference>
<feature type="binding site" evidence="20">
    <location>
        <begin position="605"/>
        <end position="609"/>
    </location>
    <ligand>
        <name>NADP(+)</name>
        <dbReference type="ChEBI" id="CHEBI:58349"/>
    </ligand>
</feature>
<evidence type="ECO:0000256" key="4">
    <source>
        <dbReference type="ARBA" id="ARBA00022643"/>
    </source>
</evidence>
<dbReference type="HAMAP" id="MF_03212">
    <property type="entry name" value="NCPR"/>
    <property type="match status" value="1"/>
</dbReference>
<feature type="binding site" evidence="20">
    <location>
        <position position="284"/>
    </location>
    <ligand>
        <name>NADP(+)</name>
        <dbReference type="ChEBI" id="CHEBI:58349"/>
    </ligand>
</feature>
<feature type="binding site" evidence="20">
    <location>
        <position position="641"/>
    </location>
    <ligand>
        <name>NADP(+)</name>
        <dbReference type="ChEBI" id="CHEBI:58349"/>
    </ligand>
</feature>
<dbReference type="SUPFAM" id="SSF52343">
    <property type="entry name" value="Ferredoxin reductase-like, C-terminal NADP-linked domain"/>
    <property type="match status" value="1"/>
</dbReference>
<dbReference type="PRINTS" id="PR00369">
    <property type="entry name" value="FLAVODOXIN"/>
</dbReference>
<dbReference type="GO" id="GO:0010181">
    <property type="term" value="F:FMN binding"/>
    <property type="evidence" value="ECO:0007669"/>
    <property type="project" value="UniProtKB-UniRule"/>
</dbReference>
<comment type="caution">
    <text evidence="20">Lacks conserved residue(s) required for the propagation of feature annotation.</text>
</comment>
<dbReference type="OrthoDB" id="1856718at2759"/>
<dbReference type="Pfam" id="PF00175">
    <property type="entry name" value="NAD_binding_1"/>
    <property type="match status" value="1"/>
</dbReference>
<feature type="binding site" evidence="20">
    <location>
        <begin position="472"/>
        <end position="475"/>
    </location>
    <ligand>
        <name>FAD</name>
        <dbReference type="ChEBI" id="CHEBI:57692"/>
    </ligand>
</feature>
<dbReference type="GO" id="GO:0005829">
    <property type="term" value="C:cytosol"/>
    <property type="evidence" value="ECO:0007669"/>
    <property type="project" value="TreeGrafter"/>
</dbReference>
<evidence type="ECO:0000256" key="17">
    <source>
        <dbReference type="ARBA" id="ARBA00023166"/>
    </source>
</evidence>
<evidence type="ECO:0000256" key="9">
    <source>
        <dbReference type="ARBA" id="ARBA00022857"/>
    </source>
</evidence>
<dbReference type="InterPro" id="IPR017938">
    <property type="entry name" value="Riboflavin_synthase-like_b-brl"/>
</dbReference>
<evidence type="ECO:0000256" key="18">
    <source>
        <dbReference type="ARBA" id="ARBA00023221"/>
    </source>
</evidence>
<evidence type="ECO:0000256" key="16">
    <source>
        <dbReference type="ARBA" id="ARBA00023136"/>
    </source>
</evidence>
<keyword evidence="11" id="KW-1133">Transmembrane helix</keyword>
<dbReference type="CDD" id="cd06204">
    <property type="entry name" value="CYPOR"/>
    <property type="match status" value="1"/>
</dbReference>
<comment type="similarity">
    <text evidence="20 21">In the C-terminal section; belongs to the flavoprotein pyridine nucleotide cytochrome reductase family.</text>
</comment>
<evidence type="ECO:0000256" key="10">
    <source>
        <dbReference type="ARBA" id="ARBA00022955"/>
    </source>
</evidence>
<keyword evidence="1 20" id="KW-1003">Cell membrane</keyword>
<feature type="binding site" evidence="20">
    <location>
        <begin position="455"/>
        <end position="457"/>
    </location>
    <ligand>
        <name>FAD</name>
        <dbReference type="ChEBI" id="CHEBI:57692"/>
    </ligand>
</feature>
<feature type="binding site" evidence="20">
    <location>
        <position position="186"/>
    </location>
    <ligand>
        <name>FMN</name>
        <dbReference type="ChEBI" id="CHEBI:58210"/>
    </ligand>
</feature>
<dbReference type="PRINTS" id="PR00371">
    <property type="entry name" value="FPNCR"/>
</dbReference>
<dbReference type="KEGG" id="kaf:KAFR_0E01430"/>
<dbReference type="RefSeq" id="XP_003957432.1">
    <property type="nucleotide sequence ID" value="XM_003957383.1"/>
</dbReference>
<dbReference type="HOGENOM" id="CLU_001570_17_3_1"/>
<evidence type="ECO:0000256" key="13">
    <source>
        <dbReference type="ARBA" id="ARBA00023011"/>
    </source>
</evidence>
<comment type="function">
    <text evidence="20">This enzyme is required for electron transfer from NADP to cytochrome P450 in microsomes. It can also provide electron transfer to heme oxygenase and cytochrome B5. Involved in ergosterol biosynthesis.</text>
</comment>
<dbReference type="PROSITE" id="PS51384">
    <property type="entry name" value="FAD_FR"/>
    <property type="match status" value="1"/>
</dbReference>
<feature type="domain" description="Flavodoxin-like" evidence="22">
    <location>
        <begin position="58"/>
        <end position="203"/>
    </location>
</feature>
<dbReference type="Gene3D" id="3.40.50.80">
    <property type="entry name" value="Nucleotide-binding domain of ferredoxin-NADP reductase (FNR) module"/>
    <property type="match status" value="1"/>
</dbReference>
<evidence type="ECO:0000313" key="25">
    <source>
        <dbReference type="Proteomes" id="UP000005220"/>
    </source>
</evidence>
<protein>
    <recommendedName>
        <fullName evidence="20 21">NADPH--cytochrome P450 reductase</fullName>
        <shortName evidence="20">CPR</shortName>
        <shortName evidence="20">P450R</shortName>
        <ecNumber evidence="20 21">1.6.2.4</ecNumber>
    </recommendedName>
</protein>
<dbReference type="InterPro" id="IPR023208">
    <property type="entry name" value="P450R"/>
</dbReference>
<comment type="similarity">
    <text evidence="20">In the N-terminal section; belongs to the flavodoxin family.</text>
</comment>
<evidence type="ECO:0000256" key="3">
    <source>
        <dbReference type="ARBA" id="ARBA00022630"/>
    </source>
</evidence>
<name>H2AV97_KAZAF</name>
<organism evidence="24 25">
    <name type="scientific">Kazachstania africana (strain ATCC 22294 / BCRC 22015 / CBS 2517 / CECT 1963 / NBRC 1671 / NRRL Y-8276)</name>
    <name type="common">Yeast</name>
    <name type="synonym">Kluyveromyces africanus</name>
    <dbReference type="NCBI Taxonomy" id="1071382"/>
    <lineage>
        <taxon>Eukaryota</taxon>
        <taxon>Fungi</taxon>
        <taxon>Dikarya</taxon>
        <taxon>Ascomycota</taxon>
        <taxon>Saccharomycotina</taxon>
        <taxon>Saccharomycetes</taxon>
        <taxon>Saccharomycetales</taxon>
        <taxon>Saccharomycetaceae</taxon>
        <taxon>Kazachstania</taxon>
    </lineage>
</organism>
<dbReference type="EMBL" id="HE650825">
    <property type="protein sequence ID" value="CCF58297.1"/>
    <property type="molecule type" value="Genomic_DNA"/>
</dbReference>
<keyword evidence="13 20" id="KW-0756">Sterol biosynthesis</keyword>
<keyword evidence="12 20" id="KW-0560">Oxidoreductase</keyword>
<evidence type="ECO:0000256" key="15">
    <source>
        <dbReference type="ARBA" id="ARBA00023128"/>
    </source>
</evidence>
<feature type="binding site" evidence="20">
    <location>
        <position position="679"/>
    </location>
    <ligand>
        <name>FAD</name>
        <dbReference type="ChEBI" id="CHEBI:57692"/>
    </ligand>
</feature>
<dbReference type="Gene3D" id="2.40.30.10">
    <property type="entry name" value="Translation factors"/>
    <property type="match status" value="1"/>
</dbReference>
<dbReference type="InterPro" id="IPR001433">
    <property type="entry name" value="OxRdtase_FAD/NAD-bd"/>
</dbReference>
<dbReference type="InterPro" id="IPR001094">
    <property type="entry name" value="Flavdoxin-like"/>
</dbReference>
<evidence type="ECO:0000256" key="7">
    <source>
        <dbReference type="ARBA" id="ARBA00022824"/>
    </source>
</evidence>
<dbReference type="InterPro" id="IPR029039">
    <property type="entry name" value="Flavoprotein-like_sf"/>
</dbReference>
<evidence type="ECO:0000256" key="19">
    <source>
        <dbReference type="ARBA" id="ARBA00049342"/>
    </source>
</evidence>
<gene>
    <name evidence="24" type="primary">KAFR0E01430</name>
    <name evidence="20" type="synonym">NCP1</name>
    <name evidence="24" type="ORF">KAFR_0E01430</name>
</gene>
<dbReference type="GO" id="GO:0005741">
    <property type="term" value="C:mitochondrial outer membrane"/>
    <property type="evidence" value="ECO:0007669"/>
    <property type="project" value="UniProtKB-SubCell"/>
</dbReference>
<feature type="binding site" evidence="20">
    <location>
        <begin position="437"/>
        <end position="440"/>
    </location>
    <ligand>
        <name>FAD</name>
        <dbReference type="ChEBI" id="CHEBI:57692"/>
    </ligand>
</feature>
<evidence type="ECO:0000259" key="23">
    <source>
        <dbReference type="PROSITE" id="PS51384"/>
    </source>
</evidence>
<accession>H2AV97</accession>
<evidence type="ECO:0000256" key="6">
    <source>
        <dbReference type="ARBA" id="ARBA00022787"/>
    </source>
</evidence>
<dbReference type="Gene3D" id="1.20.990.10">
    <property type="entry name" value="NADPH-cytochrome p450 Reductase, Chain A, domain 3"/>
    <property type="match status" value="1"/>
</dbReference>
<dbReference type="AlphaFoldDB" id="H2AV97"/>
<keyword evidence="17 20" id="KW-1207">Sterol metabolism</keyword>
<feature type="binding site" evidence="20">
    <location>
        <begin position="115"/>
        <end position="118"/>
    </location>
    <ligand>
        <name>FMN</name>
        <dbReference type="ChEBI" id="CHEBI:58210"/>
    </ligand>
</feature>
<dbReference type="GO" id="GO:0050661">
    <property type="term" value="F:NADP binding"/>
    <property type="evidence" value="ECO:0007669"/>
    <property type="project" value="UniProtKB-UniRule"/>
</dbReference>
<proteinExistence type="inferred from homology"/>
<reference evidence="24 25" key="1">
    <citation type="journal article" date="2011" name="Proc. Natl. Acad. Sci. U.S.A.">
        <title>Evolutionary erosion of yeast sex chromosomes by mating-type switching accidents.</title>
        <authorList>
            <person name="Gordon J.L."/>
            <person name="Armisen D."/>
            <person name="Proux-Wera E."/>
            <person name="Oheigeartaigh S.S."/>
            <person name="Byrne K.P."/>
            <person name="Wolfe K.H."/>
        </authorList>
    </citation>
    <scope>NUCLEOTIDE SEQUENCE [LARGE SCALE GENOMIC DNA]</scope>
    <source>
        <strain evidence="25">ATCC 22294 / BCRC 22015 / CBS 2517 / CECT 1963 / NBRC 1671 / NRRL Y-8276</strain>
    </source>
</reference>
<dbReference type="PIRSF" id="PIRSF000208">
    <property type="entry name" value="P450R"/>
    <property type="match status" value="1"/>
</dbReference>
<evidence type="ECO:0000256" key="5">
    <source>
        <dbReference type="ARBA" id="ARBA00022692"/>
    </source>
</evidence>